<keyword evidence="10" id="KW-0677">Repeat</keyword>
<comment type="catalytic activity">
    <reaction evidence="19">
        <text>L-seryl-[protein] + ATP = O-phospho-L-seryl-[protein] + ADP + H(+)</text>
        <dbReference type="Rhea" id="RHEA:17989"/>
        <dbReference type="Rhea" id="RHEA-COMP:9863"/>
        <dbReference type="Rhea" id="RHEA-COMP:11604"/>
        <dbReference type="ChEBI" id="CHEBI:15378"/>
        <dbReference type="ChEBI" id="CHEBI:29999"/>
        <dbReference type="ChEBI" id="CHEBI:30616"/>
        <dbReference type="ChEBI" id="CHEBI:83421"/>
        <dbReference type="ChEBI" id="CHEBI:456216"/>
        <dbReference type="EC" id="2.7.11.1"/>
    </reaction>
</comment>
<keyword evidence="14 20" id="KW-1133">Transmembrane helix</keyword>
<dbReference type="FunFam" id="3.80.10.10:FF:000905">
    <property type="entry name" value="Receptor-like protein kinase 7"/>
    <property type="match status" value="1"/>
</dbReference>
<name>A0A8J4R706_9ROSI</name>
<evidence type="ECO:0000256" key="2">
    <source>
        <dbReference type="ARBA" id="ARBA00009592"/>
    </source>
</evidence>
<keyword evidence="6" id="KW-0433">Leucine-rich repeat</keyword>
<evidence type="ECO:0000256" key="17">
    <source>
        <dbReference type="ARBA" id="ARBA00023180"/>
    </source>
</evidence>
<keyword evidence="4" id="KW-1003">Cell membrane</keyword>
<dbReference type="SUPFAM" id="SSF52058">
    <property type="entry name" value="L domain-like"/>
    <property type="match status" value="3"/>
</dbReference>
<keyword evidence="9" id="KW-0732">Signal</keyword>
<evidence type="ECO:0000313" key="23">
    <source>
        <dbReference type="EMBL" id="KAF3961059.1"/>
    </source>
</evidence>
<dbReference type="Pfam" id="PF23598">
    <property type="entry name" value="LRR_14"/>
    <property type="match status" value="1"/>
</dbReference>
<dbReference type="GO" id="GO:0005524">
    <property type="term" value="F:ATP binding"/>
    <property type="evidence" value="ECO:0007669"/>
    <property type="project" value="UniProtKB-KW"/>
</dbReference>
<keyword evidence="24" id="KW-1185">Reference proteome</keyword>
<dbReference type="InterPro" id="IPR013210">
    <property type="entry name" value="LRR_N_plant-typ"/>
</dbReference>
<dbReference type="Pfam" id="PF13855">
    <property type="entry name" value="LRR_8"/>
    <property type="match status" value="1"/>
</dbReference>
<evidence type="ECO:0000256" key="1">
    <source>
        <dbReference type="ARBA" id="ARBA00004251"/>
    </source>
</evidence>
<dbReference type="PANTHER" id="PTHR48053">
    <property type="entry name" value="LEUCINE RICH REPEAT FAMILY PROTEIN, EXPRESSED"/>
    <property type="match status" value="1"/>
</dbReference>
<dbReference type="InterPro" id="IPR032675">
    <property type="entry name" value="LRR_dom_sf"/>
</dbReference>
<evidence type="ECO:0000256" key="7">
    <source>
        <dbReference type="ARBA" id="ARBA00022679"/>
    </source>
</evidence>
<keyword evidence="11" id="KW-0547">Nucleotide-binding</keyword>
<evidence type="ECO:0000256" key="15">
    <source>
        <dbReference type="ARBA" id="ARBA00023136"/>
    </source>
</evidence>
<dbReference type="GO" id="GO:0004674">
    <property type="term" value="F:protein serine/threonine kinase activity"/>
    <property type="evidence" value="ECO:0007669"/>
    <property type="project" value="UniProtKB-KW"/>
</dbReference>
<evidence type="ECO:0000256" key="9">
    <source>
        <dbReference type="ARBA" id="ARBA00022729"/>
    </source>
</evidence>
<organism evidence="23 24">
    <name type="scientific">Castanea mollissima</name>
    <name type="common">Chinese chestnut</name>
    <dbReference type="NCBI Taxonomy" id="60419"/>
    <lineage>
        <taxon>Eukaryota</taxon>
        <taxon>Viridiplantae</taxon>
        <taxon>Streptophyta</taxon>
        <taxon>Embryophyta</taxon>
        <taxon>Tracheophyta</taxon>
        <taxon>Spermatophyta</taxon>
        <taxon>Magnoliopsida</taxon>
        <taxon>eudicotyledons</taxon>
        <taxon>Gunneridae</taxon>
        <taxon>Pentapetalae</taxon>
        <taxon>rosids</taxon>
        <taxon>fabids</taxon>
        <taxon>Fagales</taxon>
        <taxon>Fagaceae</taxon>
        <taxon>Castanea</taxon>
    </lineage>
</organism>
<keyword evidence="17" id="KW-0325">Glycoprotein</keyword>
<reference evidence="23" key="1">
    <citation type="submission" date="2020-03" db="EMBL/GenBank/DDBJ databases">
        <title>Castanea mollissima Vanexum genome sequencing.</title>
        <authorList>
            <person name="Staton M."/>
        </authorList>
    </citation>
    <scope>NUCLEOTIDE SEQUENCE</scope>
    <source>
        <tissue evidence="23">Leaf</tissue>
    </source>
</reference>
<evidence type="ECO:0000256" key="11">
    <source>
        <dbReference type="ARBA" id="ARBA00022741"/>
    </source>
</evidence>
<dbReference type="PANTHER" id="PTHR48053:SF122">
    <property type="entry name" value="LEUCINE-RICH REPEAT-CONTAINING N-TERMINAL PLANT-TYPE DOMAIN-CONTAINING PROTEIN"/>
    <property type="match status" value="1"/>
</dbReference>
<evidence type="ECO:0000256" key="13">
    <source>
        <dbReference type="ARBA" id="ARBA00022840"/>
    </source>
</evidence>
<keyword evidence="7" id="KW-0808">Transferase</keyword>
<dbReference type="Pfam" id="PF08263">
    <property type="entry name" value="LRRNT_2"/>
    <property type="match status" value="1"/>
</dbReference>
<evidence type="ECO:0000256" key="3">
    <source>
        <dbReference type="ARBA" id="ARBA00012513"/>
    </source>
</evidence>
<comment type="caution">
    <text evidence="23">The sequence shown here is derived from an EMBL/GenBank/DDBJ whole genome shotgun (WGS) entry which is preliminary data.</text>
</comment>
<dbReference type="InterPro" id="IPR055414">
    <property type="entry name" value="LRR_R13L4/SHOC2-like"/>
</dbReference>
<keyword evidence="13" id="KW-0067">ATP-binding</keyword>
<sequence>MLSVQENQRCLRKVVASMSRPPLYSFYLLFCFFFLLSGIRSDDLQILMKLKSTLLQTSSTSAFNSWESSNSMCNFTGITCSSQGSVTKIKLSHQNLTGVLPLDFICQLQSLEKLSLGFNHLNGPIMDDLKNCVKLQYLYLDRSGLSQTFPWKSLQNMTSLVQLYLGNNPFNPFPFPKEVLQLTNLTWLDLCNCSIHGTIPAEIGKLKELIYLGLGDNNMTGKIPVEIGNLVNLRKLSLSHNSFMGKLPVGLRNLTKLEVFHFSMNNLEGDLSELRFLNNLVSIRLSENELSGQVPAEFGEFKKLVNLSLCYNSFTGPLPQNLGSSAKLYIVNLSMNFFTGQIPPYMCKQGTLSVLSMFGNNLTGEIPASYANCSTLLDFRVNNNSLSGTIPSGIWGLPHLLNIDIKWNSIEGPITSDIKNAKSLATLYAGHNRLSGELPAEISKATSLKFIQLSDNQLLGSLVQLPTSITYFIIPNNRLTGEIPPMICNVSFLERLDISNNGLSGKIPQCLGNFSNHLRELDLQMNSFHGTIPITLANSRFLQYLAFSDNDLEGPLPRSLINCKTLEVLDLGNNKISDFFPYWLGALPNLVVLVLKSNKFHGPIGNHNTSGKFFNGLQILDIGNNKINDFFPCWLEALHNIHVLVLKSNRFHGPIGNHNTSGIFFSRLLILDLSHNKFTGPLPINYFENMNAMKIKDEDKHEPQYLSDGSYQESVVLIVKGLQSKLKRILTIFTAIDFSSNKFEGEIPKVLGKLTVLRLLNLSHNSLTSHIPLSLANLSRLESLDLSSNRLTGRIPIQLTSLTFLAMLNLSQNQLTGPIPQGKQFDTFENNSYNGNLGLCGFPLSVNCSTNELLSPPLPSILQEHNDSIFASGFDWKVVLMGYGCGLLFGLAMGCVVFNFKRGIPKWLLRYCQTSFGPNQLLWLGKIHNWRRFLVMLLKDDHKGQWWPRRLAGYYPEYRKEIAKDNVLMVWTKSHDLCALLQAEDAAVLWAIQLDIGENWKQIIIEGESPMNINLTGLLQLLLVTSFTIESPY</sequence>
<keyword evidence="5" id="KW-0723">Serine/threonine-protein kinase</keyword>
<keyword evidence="8 20" id="KW-0812">Transmembrane</keyword>
<dbReference type="SMART" id="SM00369">
    <property type="entry name" value="LRR_TYP"/>
    <property type="match status" value="6"/>
</dbReference>
<feature type="transmembrane region" description="Helical" evidence="20">
    <location>
        <begin position="878"/>
        <end position="900"/>
    </location>
</feature>
<evidence type="ECO:0000313" key="24">
    <source>
        <dbReference type="Proteomes" id="UP000737018"/>
    </source>
</evidence>
<evidence type="ECO:0000256" key="12">
    <source>
        <dbReference type="ARBA" id="ARBA00022777"/>
    </source>
</evidence>
<keyword evidence="15 20" id="KW-0472">Membrane</keyword>
<gene>
    <name evidence="23" type="ORF">CMV_014286</name>
</gene>
<evidence type="ECO:0000256" key="6">
    <source>
        <dbReference type="ARBA" id="ARBA00022614"/>
    </source>
</evidence>
<comment type="subcellular location">
    <subcellularLocation>
        <location evidence="1">Cell membrane</location>
        <topology evidence="1">Single-pass type I membrane protein</topology>
    </subcellularLocation>
</comment>
<dbReference type="AlphaFoldDB" id="A0A8J4R706"/>
<evidence type="ECO:0000256" key="10">
    <source>
        <dbReference type="ARBA" id="ARBA00022737"/>
    </source>
</evidence>
<dbReference type="InterPro" id="IPR003591">
    <property type="entry name" value="Leu-rich_rpt_typical-subtyp"/>
</dbReference>
<evidence type="ECO:0000256" key="14">
    <source>
        <dbReference type="ARBA" id="ARBA00022989"/>
    </source>
</evidence>
<dbReference type="Gene3D" id="3.80.10.10">
    <property type="entry name" value="Ribonuclease Inhibitor"/>
    <property type="match status" value="6"/>
</dbReference>
<dbReference type="FunFam" id="3.80.10.10:FF:000095">
    <property type="entry name" value="LRR receptor-like serine/threonine-protein kinase GSO1"/>
    <property type="match status" value="1"/>
</dbReference>
<dbReference type="FunFam" id="3.80.10.10:FF:000383">
    <property type="entry name" value="Leucine-rich repeat receptor protein kinase EMS1"/>
    <property type="match status" value="1"/>
</dbReference>
<feature type="domain" description="Leucine-rich repeat-containing N-terminal plant-type" evidence="21">
    <location>
        <begin position="41"/>
        <end position="81"/>
    </location>
</feature>
<evidence type="ECO:0000256" key="8">
    <source>
        <dbReference type="ARBA" id="ARBA00022692"/>
    </source>
</evidence>
<comment type="similarity">
    <text evidence="2">Belongs to the RLP family.</text>
</comment>
<evidence type="ECO:0000259" key="21">
    <source>
        <dbReference type="Pfam" id="PF08263"/>
    </source>
</evidence>
<evidence type="ECO:0000256" key="16">
    <source>
        <dbReference type="ARBA" id="ARBA00023170"/>
    </source>
</evidence>
<proteinExistence type="inferred from homology"/>
<dbReference type="Pfam" id="PF00560">
    <property type="entry name" value="LRR_1"/>
    <property type="match status" value="4"/>
</dbReference>
<evidence type="ECO:0000256" key="5">
    <source>
        <dbReference type="ARBA" id="ARBA00022527"/>
    </source>
</evidence>
<dbReference type="FunFam" id="3.80.10.10:FF:000111">
    <property type="entry name" value="LRR receptor-like serine/threonine-protein kinase ERECTA"/>
    <property type="match status" value="1"/>
</dbReference>
<keyword evidence="12" id="KW-0418">Kinase</keyword>
<evidence type="ECO:0000259" key="22">
    <source>
        <dbReference type="Pfam" id="PF23598"/>
    </source>
</evidence>
<protein>
    <recommendedName>
        <fullName evidence="3">non-specific serine/threonine protein kinase</fullName>
        <ecNumber evidence="3">2.7.11.1</ecNumber>
    </recommendedName>
</protein>
<keyword evidence="16" id="KW-0675">Receptor</keyword>
<dbReference type="EC" id="2.7.11.1" evidence="3"/>
<evidence type="ECO:0000256" key="4">
    <source>
        <dbReference type="ARBA" id="ARBA00022475"/>
    </source>
</evidence>
<dbReference type="Proteomes" id="UP000737018">
    <property type="component" value="Unassembled WGS sequence"/>
</dbReference>
<dbReference type="EMBL" id="JRKL02001979">
    <property type="protein sequence ID" value="KAF3961059.1"/>
    <property type="molecule type" value="Genomic_DNA"/>
</dbReference>
<feature type="domain" description="Disease resistance R13L4/SHOC-2-like LRR" evidence="22">
    <location>
        <begin position="125"/>
        <end position="267"/>
    </location>
</feature>
<comment type="catalytic activity">
    <reaction evidence="18">
        <text>L-threonyl-[protein] + ATP = O-phospho-L-threonyl-[protein] + ADP + H(+)</text>
        <dbReference type="Rhea" id="RHEA:46608"/>
        <dbReference type="Rhea" id="RHEA-COMP:11060"/>
        <dbReference type="Rhea" id="RHEA-COMP:11605"/>
        <dbReference type="ChEBI" id="CHEBI:15378"/>
        <dbReference type="ChEBI" id="CHEBI:30013"/>
        <dbReference type="ChEBI" id="CHEBI:30616"/>
        <dbReference type="ChEBI" id="CHEBI:61977"/>
        <dbReference type="ChEBI" id="CHEBI:456216"/>
        <dbReference type="EC" id="2.7.11.1"/>
    </reaction>
</comment>
<evidence type="ECO:0000256" key="20">
    <source>
        <dbReference type="SAM" id="Phobius"/>
    </source>
</evidence>
<accession>A0A8J4R706</accession>
<evidence type="ECO:0000256" key="19">
    <source>
        <dbReference type="ARBA" id="ARBA00048679"/>
    </source>
</evidence>
<evidence type="ECO:0000256" key="18">
    <source>
        <dbReference type="ARBA" id="ARBA00047899"/>
    </source>
</evidence>
<dbReference type="OrthoDB" id="442066at2759"/>
<dbReference type="PRINTS" id="PR00019">
    <property type="entry name" value="LEURICHRPT"/>
</dbReference>
<dbReference type="InterPro" id="IPR051716">
    <property type="entry name" value="Plant_RL_S/T_kinase"/>
</dbReference>
<dbReference type="GO" id="GO:0005886">
    <property type="term" value="C:plasma membrane"/>
    <property type="evidence" value="ECO:0007669"/>
    <property type="project" value="UniProtKB-SubCell"/>
</dbReference>
<dbReference type="InterPro" id="IPR001611">
    <property type="entry name" value="Leu-rich_rpt"/>
</dbReference>